<protein>
    <submittedName>
        <fullName evidence="2">Uncharacterized protein</fullName>
    </submittedName>
</protein>
<reference evidence="2 3" key="1">
    <citation type="submission" date="2024-10" db="EMBL/GenBank/DDBJ databases">
        <authorList>
            <person name="Ratan Roy A."/>
            <person name="Morales Sandoval P.H."/>
            <person name="De Los Santos Villalobos S."/>
            <person name="Chakraborty S."/>
            <person name="Mukherjee J."/>
        </authorList>
    </citation>
    <scope>NUCLEOTIDE SEQUENCE [LARGE SCALE GENOMIC DNA]</scope>
    <source>
        <strain evidence="2 3">S1</strain>
    </source>
</reference>
<name>A0ABW6ICX1_9CYAN</name>
<evidence type="ECO:0000256" key="1">
    <source>
        <dbReference type="SAM" id="Phobius"/>
    </source>
</evidence>
<dbReference type="EMBL" id="JBHZOL010000046">
    <property type="protein sequence ID" value="MFE4106022.1"/>
    <property type="molecule type" value="Genomic_DNA"/>
</dbReference>
<keyword evidence="1" id="KW-0472">Membrane</keyword>
<keyword evidence="1" id="KW-0812">Transmembrane</keyword>
<keyword evidence="1" id="KW-1133">Transmembrane helix</keyword>
<keyword evidence="3" id="KW-1185">Reference proteome</keyword>
<dbReference type="RefSeq" id="WP_377963372.1">
    <property type="nucleotide sequence ID" value="NZ_JBHZOL010000046.1"/>
</dbReference>
<evidence type="ECO:0000313" key="2">
    <source>
        <dbReference type="EMBL" id="MFE4106022.1"/>
    </source>
</evidence>
<comment type="caution">
    <text evidence="2">The sequence shown here is derived from an EMBL/GenBank/DDBJ whole genome shotgun (WGS) entry which is preliminary data.</text>
</comment>
<gene>
    <name evidence="2" type="ORF">ACFVKH_07040</name>
</gene>
<feature type="transmembrane region" description="Helical" evidence="1">
    <location>
        <begin position="39"/>
        <end position="57"/>
    </location>
</feature>
<sequence>MDRLGFIVKVFIASAVVAGLIKYAAPALAIPANATSSLILVLSPSLLMAAVLSWRLWQQP</sequence>
<dbReference type="Proteomes" id="UP001600165">
    <property type="component" value="Unassembled WGS sequence"/>
</dbReference>
<evidence type="ECO:0000313" key="3">
    <source>
        <dbReference type="Proteomes" id="UP001600165"/>
    </source>
</evidence>
<accession>A0ABW6ICX1</accession>
<proteinExistence type="predicted"/>
<organism evidence="2 3">
    <name type="scientific">Almyronema epifaneia S1</name>
    <dbReference type="NCBI Taxonomy" id="2991925"/>
    <lineage>
        <taxon>Bacteria</taxon>
        <taxon>Bacillati</taxon>
        <taxon>Cyanobacteriota</taxon>
        <taxon>Cyanophyceae</taxon>
        <taxon>Nodosilineales</taxon>
        <taxon>Nodosilineaceae</taxon>
        <taxon>Almyronema</taxon>
        <taxon>Almyronema epifaneia</taxon>
    </lineage>
</organism>